<dbReference type="AlphaFoldDB" id="Q6XN12"/>
<sequence>MVARYFDICQYRSMSNQDGAEAGACCSPLVREPLTEDWAGDLARMFKALGDPVRLRLLSLVASHEGGEACVCDISDTFDLSQPTISHHLKVLRQAGLLDCERRGTWVYYWVIPAALQQLSAVLLVEGTSVSVADACAEVTA</sequence>
<dbReference type="GO" id="GO:0003700">
    <property type="term" value="F:DNA-binding transcription factor activity"/>
    <property type="evidence" value="ECO:0007669"/>
    <property type="project" value="InterPro"/>
</dbReference>
<keyword evidence="3" id="KW-0804">Transcription</keyword>
<dbReference type="InterPro" id="IPR051081">
    <property type="entry name" value="HTH_MetalResp_TranReg"/>
</dbReference>
<dbReference type="Pfam" id="PF01022">
    <property type="entry name" value="HTH_5"/>
    <property type="match status" value="1"/>
</dbReference>
<evidence type="ECO:0000256" key="2">
    <source>
        <dbReference type="ARBA" id="ARBA00023125"/>
    </source>
</evidence>
<protein>
    <submittedName>
        <fullName evidence="5">Putative ArsR-family regulator</fullName>
    </submittedName>
</protein>
<keyword evidence="5" id="KW-0614">Plasmid</keyword>
<dbReference type="GO" id="GO:0003677">
    <property type="term" value="F:DNA binding"/>
    <property type="evidence" value="ECO:0007669"/>
    <property type="project" value="UniProtKB-KW"/>
</dbReference>
<organism evidence="5">
    <name type="scientific">Rhodococcus erythropolis</name>
    <name type="common">Arthrobacter picolinophilus</name>
    <dbReference type="NCBI Taxonomy" id="1833"/>
    <lineage>
        <taxon>Bacteria</taxon>
        <taxon>Bacillati</taxon>
        <taxon>Actinomycetota</taxon>
        <taxon>Actinomycetes</taxon>
        <taxon>Mycobacteriales</taxon>
        <taxon>Nocardiaceae</taxon>
        <taxon>Rhodococcus</taxon>
        <taxon>Rhodococcus erythropolis group</taxon>
    </lineage>
</organism>
<keyword evidence="2" id="KW-0238">DNA-binding</keyword>
<name>Q6XN12_RHOER</name>
<accession>Q6XN12</accession>
<dbReference type="PRINTS" id="PR00778">
    <property type="entry name" value="HTHARSR"/>
</dbReference>
<feature type="domain" description="HTH arsR-type" evidence="4">
    <location>
        <begin position="34"/>
        <end position="131"/>
    </location>
</feature>
<dbReference type="NCBIfam" id="NF033788">
    <property type="entry name" value="HTH_metalloreg"/>
    <property type="match status" value="1"/>
</dbReference>
<reference evidence="5" key="1">
    <citation type="journal article" date="2003" name="J. Bacteriol.">
        <title>Complete nucleotide sequence and genetic organization of the 210-kilobase linear plasmid of Rhodococcus erythropolis BD2.</title>
        <authorList>
            <person name="Stecker C."/>
            <person name="Johann A."/>
            <person name="Herzberg C."/>
            <person name="Averhoff B."/>
            <person name="Gottschalk G."/>
        </authorList>
    </citation>
    <scope>NUCLEOTIDE SEQUENCE</scope>
    <source>
        <strain evidence="5">BD2</strain>
        <plasmid evidence="5">pBD2</plasmid>
    </source>
</reference>
<dbReference type="PROSITE" id="PS00846">
    <property type="entry name" value="HTH_ARSR_1"/>
    <property type="match status" value="1"/>
</dbReference>
<dbReference type="InterPro" id="IPR036388">
    <property type="entry name" value="WH-like_DNA-bd_sf"/>
</dbReference>
<dbReference type="SMART" id="SM00418">
    <property type="entry name" value="HTH_ARSR"/>
    <property type="match status" value="1"/>
</dbReference>
<geneLocation type="plasmid" evidence="5">
    <name>pBD2</name>
</geneLocation>
<dbReference type="PANTHER" id="PTHR33154">
    <property type="entry name" value="TRANSCRIPTIONAL REGULATOR, ARSR FAMILY"/>
    <property type="match status" value="1"/>
</dbReference>
<dbReference type="PANTHER" id="PTHR33154:SF18">
    <property type="entry name" value="ARSENICAL RESISTANCE OPERON REPRESSOR"/>
    <property type="match status" value="1"/>
</dbReference>
<proteinExistence type="predicted"/>
<evidence type="ECO:0000256" key="1">
    <source>
        <dbReference type="ARBA" id="ARBA00023015"/>
    </source>
</evidence>
<dbReference type="InterPro" id="IPR011991">
    <property type="entry name" value="ArsR-like_HTH"/>
</dbReference>
<evidence type="ECO:0000256" key="3">
    <source>
        <dbReference type="ARBA" id="ARBA00023163"/>
    </source>
</evidence>
<dbReference type="InterPro" id="IPR036390">
    <property type="entry name" value="WH_DNA-bd_sf"/>
</dbReference>
<evidence type="ECO:0000259" key="4">
    <source>
        <dbReference type="PROSITE" id="PS50987"/>
    </source>
</evidence>
<dbReference type="CDD" id="cd00090">
    <property type="entry name" value="HTH_ARSR"/>
    <property type="match status" value="1"/>
</dbReference>
<evidence type="ECO:0000313" key="5">
    <source>
        <dbReference type="EMBL" id="AAP74019.1"/>
    </source>
</evidence>
<dbReference type="FunFam" id="1.10.10.10:FF:000372">
    <property type="entry name" value="ArsR family transcriptional regulator"/>
    <property type="match status" value="1"/>
</dbReference>
<gene>
    <name evidence="5" type="ORF">PBD2.134</name>
</gene>
<dbReference type="EMBL" id="AY223810">
    <property type="protein sequence ID" value="AAP74019.1"/>
    <property type="molecule type" value="Genomic_DNA"/>
</dbReference>
<dbReference type="SUPFAM" id="SSF46785">
    <property type="entry name" value="Winged helix' DNA-binding domain"/>
    <property type="match status" value="1"/>
</dbReference>
<dbReference type="InterPro" id="IPR001845">
    <property type="entry name" value="HTH_ArsR_DNA-bd_dom"/>
</dbReference>
<keyword evidence="1" id="KW-0805">Transcription regulation</keyword>
<dbReference type="PROSITE" id="PS50987">
    <property type="entry name" value="HTH_ARSR_2"/>
    <property type="match status" value="1"/>
</dbReference>
<dbReference type="InterPro" id="IPR018334">
    <property type="entry name" value="ArsR_HTH"/>
</dbReference>
<dbReference type="Gene3D" id="1.10.10.10">
    <property type="entry name" value="Winged helix-like DNA-binding domain superfamily/Winged helix DNA-binding domain"/>
    <property type="match status" value="1"/>
</dbReference>